<evidence type="ECO:0000256" key="6">
    <source>
        <dbReference type="SAM" id="MobiDB-lite"/>
    </source>
</evidence>
<dbReference type="InterPro" id="IPR005234">
    <property type="entry name" value="ScpB_csome_segregation"/>
</dbReference>
<dbReference type="GO" id="GO:0051304">
    <property type="term" value="P:chromosome separation"/>
    <property type="evidence" value="ECO:0007669"/>
    <property type="project" value="InterPro"/>
</dbReference>
<dbReference type="PANTHER" id="PTHR34298:SF2">
    <property type="entry name" value="SEGREGATION AND CONDENSATION PROTEIN B"/>
    <property type="match status" value="1"/>
</dbReference>
<accession>A0A8J3B4S8</accession>
<evidence type="ECO:0000313" key="8">
    <source>
        <dbReference type="Proteomes" id="UP000637720"/>
    </source>
</evidence>
<evidence type="ECO:0000256" key="1">
    <source>
        <dbReference type="ARBA" id="ARBA00022490"/>
    </source>
</evidence>
<comment type="function">
    <text evidence="5">Participates in chromosomal partition during cell division. May act via the formation of a condensin-like complex containing Smc and ScpA that pull DNA away from mid-cell into both cell halves.</text>
</comment>
<feature type="region of interest" description="Disordered" evidence="6">
    <location>
        <begin position="167"/>
        <end position="192"/>
    </location>
</feature>
<evidence type="ECO:0000256" key="2">
    <source>
        <dbReference type="ARBA" id="ARBA00022618"/>
    </source>
</evidence>
<keyword evidence="2 5" id="KW-0132">Cell division</keyword>
<dbReference type="PANTHER" id="PTHR34298">
    <property type="entry name" value="SEGREGATION AND CONDENSATION PROTEIN B"/>
    <property type="match status" value="1"/>
</dbReference>
<evidence type="ECO:0000256" key="5">
    <source>
        <dbReference type="HAMAP-Rule" id="MF_01804"/>
    </source>
</evidence>
<dbReference type="PIRSF" id="PIRSF019345">
    <property type="entry name" value="ScpB"/>
    <property type="match status" value="1"/>
</dbReference>
<dbReference type="InterPro" id="IPR036388">
    <property type="entry name" value="WH-like_DNA-bd_sf"/>
</dbReference>
<comment type="similarity">
    <text evidence="5">Belongs to the ScpB family.</text>
</comment>
<dbReference type="GO" id="GO:0005737">
    <property type="term" value="C:cytoplasm"/>
    <property type="evidence" value="ECO:0007669"/>
    <property type="project" value="UniProtKB-SubCell"/>
</dbReference>
<dbReference type="RefSeq" id="WP_054670526.1">
    <property type="nucleotide sequence ID" value="NZ_BMOF01000005.1"/>
</dbReference>
<comment type="subunit">
    <text evidence="5">Homodimer. Homodimerization may be required to stabilize the binding of ScpA to the Smc head domains. Component of a cohesin-like complex composed of ScpA, ScpB and the Smc homodimer, in which ScpA and ScpB bind to the head domain of Smc. The presence of the three proteins is required for the association of the complex with DNA.</text>
</comment>
<evidence type="ECO:0000256" key="3">
    <source>
        <dbReference type="ARBA" id="ARBA00022829"/>
    </source>
</evidence>
<protein>
    <recommendedName>
        <fullName evidence="5">Segregation and condensation protein B</fullName>
    </recommendedName>
</protein>
<dbReference type="Proteomes" id="UP000637720">
    <property type="component" value="Unassembled WGS sequence"/>
</dbReference>
<gene>
    <name evidence="5 7" type="primary">scpB</name>
    <name evidence="7" type="ORF">GCM10007043_05180</name>
</gene>
<dbReference type="InterPro" id="IPR036390">
    <property type="entry name" value="WH_DNA-bd_sf"/>
</dbReference>
<proteinExistence type="inferred from homology"/>
<comment type="subcellular location">
    <subcellularLocation>
        <location evidence="5">Cytoplasm</location>
    </subcellularLocation>
    <text evidence="5">Associated with two foci at the outer edges of the nucleoid region in young cells, and at four foci within both cell halves in older cells.</text>
</comment>
<dbReference type="GO" id="GO:0006260">
    <property type="term" value="P:DNA replication"/>
    <property type="evidence" value="ECO:0007669"/>
    <property type="project" value="UniProtKB-UniRule"/>
</dbReference>
<evidence type="ECO:0000256" key="4">
    <source>
        <dbReference type="ARBA" id="ARBA00023306"/>
    </source>
</evidence>
<dbReference type="NCBIfam" id="TIGR00281">
    <property type="entry name" value="SMC-Scp complex subunit ScpB"/>
    <property type="match status" value="1"/>
</dbReference>
<keyword evidence="1 5" id="KW-0963">Cytoplasm</keyword>
<keyword evidence="4 5" id="KW-0131">Cell cycle</keyword>
<dbReference type="Gene3D" id="1.10.10.10">
    <property type="entry name" value="Winged helix-like DNA-binding domain superfamily/Winged helix DNA-binding domain"/>
    <property type="match status" value="2"/>
</dbReference>
<dbReference type="GO" id="GO:0051301">
    <property type="term" value="P:cell division"/>
    <property type="evidence" value="ECO:0007669"/>
    <property type="project" value="UniProtKB-KW"/>
</dbReference>
<reference evidence="7" key="2">
    <citation type="submission" date="2020-09" db="EMBL/GenBank/DDBJ databases">
        <authorList>
            <person name="Sun Q."/>
            <person name="Ohkuma M."/>
        </authorList>
    </citation>
    <scope>NUCLEOTIDE SEQUENCE</scope>
    <source>
        <strain evidence="7">JCM 14719</strain>
    </source>
</reference>
<organism evidence="7 8">
    <name type="scientific">Calditerricola satsumensis</name>
    <dbReference type="NCBI Taxonomy" id="373054"/>
    <lineage>
        <taxon>Bacteria</taxon>
        <taxon>Bacillati</taxon>
        <taxon>Bacillota</taxon>
        <taxon>Bacilli</taxon>
        <taxon>Bacillales</taxon>
        <taxon>Bacillaceae</taxon>
        <taxon>Calditerricola</taxon>
    </lineage>
</organism>
<keyword evidence="8" id="KW-1185">Reference proteome</keyword>
<dbReference type="Pfam" id="PF04079">
    <property type="entry name" value="SMC_ScpB"/>
    <property type="match status" value="1"/>
</dbReference>
<dbReference type="AlphaFoldDB" id="A0A8J3B4S8"/>
<comment type="caution">
    <text evidence="7">The sequence shown here is derived from an EMBL/GenBank/DDBJ whole genome shotgun (WGS) entry which is preliminary data.</text>
</comment>
<dbReference type="EMBL" id="BMOF01000005">
    <property type="protein sequence ID" value="GGJ94332.1"/>
    <property type="molecule type" value="Genomic_DNA"/>
</dbReference>
<keyword evidence="3 5" id="KW-0159">Chromosome partition</keyword>
<reference evidence="7" key="1">
    <citation type="journal article" date="2014" name="Int. J. Syst. Evol. Microbiol.">
        <title>Complete genome sequence of Corynebacterium casei LMG S-19264T (=DSM 44701T), isolated from a smear-ripened cheese.</title>
        <authorList>
            <consortium name="US DOE Joint Genome Institute (JGI-PGF)"/>
            <person name="Walter F."/>
            <person name="Albersmeier A."/>
            <person name="Kalinowski J."/>
            <person name="Ruckert C."/>
        </authorList>
    </citation>
    <scope>NUCLEOTIDE SEQUENCE</scope>
    <source>
        <strain evidence="7">JCM 14719</strain>
    </source>
</reference>
<dbReference type="HAMAP" id="MF_01804">
    <property type="entry name" value="ScpB"/>
    <property type="match status" value="1"/>
</dbReference>
<evidence type="ECO:0000313" key="7">
    <source>
        <dbReference type="EMBL" id="GGJ94332.1"/>
    </source>
</evidence>
<name>A0A8J3B4S8_9BACI</name>
<dbReference type="SUPFAM" id="SSF46785">
    <property type="entry name" value="Winged helix' DNA-binding domain"/>
    <property type="match status" value="2"/>
</dbReference>
<sequence>MNRKQLKAVVEGLLYAAGDEGLSAAELAQVLEVAPEEAQALVEEMAAEWRQAERGLRIVRAAGGYRLTTLPEHAPYLAKLVDLPASSQLSQAALETLAIIAYRQPITRGEVEDIRGVKSEKAIQTLLSKGLIEEVGRAEGPGRPILYGTTKAFLAYFGLDDLSDLPPLPEAEATTADGEVPDRPAAVAKRSE</sequence>